<protein>
    <submittedName>
        <fullName evidence="2">Uncharacterized protein</fullName>
    </submittedName>
</protein>
<dbReference type="GO" id="GO:0033897">
    <property type="term" value="F:ribonuclease T2 activity"/>
    <property type="evidence" value="ECO:0007669"/>
    <property type="project" value="InterPro"/>
</dbReference>
<feature type="chain" id="PRO_5001637954" evidence="1">
    <location>
        <begin position="20"/>
        <end position="248"/>
    </location>
</feature>
<dbReference type="Gene3D" id="3.90.730.10">
    <property type="entry name" value="Ribonuclease T2-like"/>
    <property type="match status" value="1"/>
</dbReference>
<gene>
    <name evidence="2" type="ORF">SPRG_10984</name>
</gene>
<dbReference type="VEuPathDB" id="FungiDB:SPRG_10984"/>
<dbReference type="AlphaFoldDB" id="A0A067BW05"/>
<dbReference type="Proteomes" id="UP000030745">
    <property type="component" value="Unassembled WGS sequence"/>
</dbReference>
<feature type="signal peptide" evidence="1">
    <location>
        <begin position="1"/>
        <end position="19"/>
    </location>
</feature>
<dbReference type="SUPFAM" id="SSF55895">
    <property type="entry name" value="Ribonuclease Rh-like"/>
    <property type="match status" value="1"/>
</dbReference>
<name>A0A067BW05_SAPPC</name>
<dbReference type="KEGG" id="spar:SPRG_10984"/>
<dbReference type="GO" id="GO:0003723">
    <property type="term" value="F:RNA binding"/>
    <property type="evidence" value="ECO:0007669"/>
    <property type="project" value="InterPro"/>
</dbReference>
<dbReference type="OrthoDB" id="62245at2759"/>
<evidence type="ECO:0000313" key="2">
    <source>
        <dbReference type="EMBL" id="KDO22669.1"/>
    </source>
</evidence>
<evidence type="ECO:0000256" key="1">
    <source>
        <dbReference type="SAM" id="SignalP"/>
    </source>
</evidence>
<organism evidence="2 3">
    <name type="scientific">Saprolegnia parasitica (strain CBS 223.65)</name>
    <dbReference type="NCBI Taxonomy" id="695850"/>
    <lineage>
        <taxon>Eukaryota</taxon>
        <taxon>Sar</taxon>
        <taxon>Stramenopiles</taxon>
        <taxon>Oomycota</taxon>
        <taxon>Saprolegniomycetes</taxon>
        <taxon>Saprolegniales</taxon>
        <taxon>Saprolegniaceae</taxon>
        <taxon>Saprolegnia</taxon>
    </lineage>
</organism>
<evidence type="ECO:0000313" key="3">
    <source>
        <dbReference type="Proteomes" id="UP000030745"/>
    </source>
</evidence>
<proteinExistence type="predicted"/>
<reference evidence="2 3" key="1">
    <citation type="journal article" date="2013" name="PLoS Genet.">
        <title>Distinctive expansion of potential virulence genes in the genome of the oomycete fish pathogen Saprolegnia parasitica.</title>
        <authorList>
            <person name="Jiang R.H."/>
            <person name="de Bruijn I."/>
            <person name="Haas B.J."/>
            <person name="Belmonte R."/>
            <person name="Lobach L."/>
            <person name="Christie J."/>
            <person name="van den Ackerveken G."/>
            <person name="Bottin A."/>
            <person name="Bulone V."/>
            <person name="Diaz-Moreno S.M."/>
            <person name="Dumas B."/>
            <person name="Fan L."/>
            <person name="Gaulin E."/>
            <person name="Govers F."/>
            <person name="Grenville-Briggs L.J."/>
            <person name="Horner N.R."/>
            <person name="Levin J.Z."/>
            <person name="Mammella M."/>
            <person name="Meijer H.J."/>
            <person name="Morris P."/>
            <person name="Nusbaum C."/>
            <person name="Oome S."/>
            <person name="Phillips A.J."/>
            <person name="van Rooyen D."/>
            <person name="Rzeszutek E."/>
            <person name="Saraiva M."/>
            <person name="Secombes C.J."/>
            <person name="Seidl M.F."/>
            <person name="Snel B."/>
            <person name="Stassen J.H."/>
            <person name="Sykes S."/>
            <person name="Tripathy S."/>
            <person name="van den Berg H."/>
            <person name="Vega-Arreguin J.C."/>
            <person name="Wawra S."/>
            <person name="Young S.K."/>
            <person name="Zeng Q."/>
            <person name="Dieguez-Uribeondo J."/>
            <person name="Russ C."/>
            <person name="Tyler B.M."/>
            <person name="van West P."/>
        </authorList>
    </citation>
    <scope>NUCLEOTIDE SEQUENCE [LARGE SCALE GENOMIC DNA]</scope>
    <source>
        <strain evidence="2 3">CBS 223.65</strain>
    </source>
</reference>
<dbReference type="InterPro" id="IPR036430">
    <property type="entry name" value="RNase_T2-like_sf"/>
</dbReference>
<keyword evidence="3" id="KW-1185">Reference proteome</keyword>
<dbReference type="GeneID" id="24133064"/>
<dbReference type="RefSeq" id="XP_012206586.1">
    <property type="nucleotide sequence ID" value="XM_012351196.1"/>
</dbReference>
<sequence length="248" mass="26187">MQLASLLATLSALAAIAAAYPSLRAMPNPSAFGDQDVWVFSRVWYPEICATTPGKALCATPPSYLGNHLVAGDLIPAYKDGSTQTGLCRYEYGTFRPANIAKVGQDKLAQYWPSPEATDASAMWSGGFDGNTPEYAWTCGGLHQGAYLQKIVDLTITLGTPSILSDHVGEAVDTAALREALTTASGAAPVLICHGDDLARVVTCYGKENPDLHSTSDPSYGPTDAIACPPAWQKQDSCTGKTVHVTSF</sequence>
<keyword evidence="1" id="KW-0732">Signal</keyword>
<accession>A0A067BW05</accession>
<dbReference type="EMBL" id="KK583264">
    <property type="protein sequence ID" value="KDO22669.1"/>
    <property type="molecule type" value="Genomic_DNA"/>
</dbReference>